<dbReference type="InterPro" id="IPR004839">
    <property type="entry name" value="Aminotransferase_I/II_large"/>
</dbReference>
<comment type="similarity">
    <text evidence="2 6">Belongs to the class-I pyridoxal-phosphate-dependent aminotransferase family.</text>
</comment>
<evidence type="ECO:0000256" key="5">
    <source>
        <dbReference type="ARBA" id="ARBA00022898"/>
    </source>
</evidence>
<name>A0ABV6YXL6_UNCC1</name>
<dbReference type="Proteomes" id="UP001594351">
    <property type="component" value="Unassembled WGS sequence"/>
</dbReference>
<comment type="caution">
    <text evidence="8">The sequence shown here is derived from an EMBL/GenBank/DDBJ whole genome shotgun (WGS) entry which is preliminary data.</text>
</comment>
<evidence type="ECO:0000313" key="9">
    <source>
        <dbReference type="Proteomes" id="UP001594351"/>
    </source>
</evidence>
<gene>
    <name evidence="8" type="ORF">ACFL27_12220</name>
</gene>
<dbReference type="Gene3D" id="3.90.1150.10">
    <property type="entry name" value="Aspartate Aminotransferase, domain 1"/>
    <property type="match status" value="1"/>
</dbReference>
<comment type="cofactor">
    <cofactor evidence="1 6">
        <name>pyridoxal 5'-phosphate</name>
        <dbReference type="ChEBI" id="CHEBI:597326"/>
    </cofactor>
</comment>
<dbReference type="EC" id="2.6.1.-" evidence="6"/>
<dbReference type="CDD" id="cd00609">
    <property type="entry name" value="AAT_like"/>
    <property type="match status" value="1"/>
</dbReference>
<dbReference type="SUPFAM" id="SSF53383">
    <property type="entry name" value="PLP-dependent transferases"/>
    <property type="match status" value="1"/>
</dbReference>
<keyword evidence="4 6" id="KW-0808">Transferase</keyword>
<evidence type="ECO:0000313" key="8">
    <source>
        <dbReference type="EMBL" id="MFC1850952.1"/>
    </source>
</evidence>
<dbReference type="InterPro" id="IPR015421">
    <property type="entry name" value="PyrdxlP-dep_Trfase_major"/>
</dbReference>
<dbReference type="EMBL" id="JBHPBY010000137">
    <property type="protein sequence ID" value="MFC1850952.1"/>
    <property type="molecule type" value="Genomic_DNA"/>
</dbReference>
<evidence type="ECO:0000256" key="6">
    <source>
        <dbReference type="RuleBase" id="RU000481"/>
    </source>
</evidence>
<evidence type="ECO:0000259" key="7">
    <source>
        <dbReference type="Pfam" id="PF00155"/>
    </source>
</evidence>
<dbReference type="Pfam" id="PF00155">
    <property type="entry name" value="Aminotran_1_2"/>
    <property type="match status" value="1"/>
</dbReference>
<evidence type="ECO:0000256" key="4">
    <source>
        <dbReference type="ARBA" id="ARBA00022679"/>
    </source>
</evidence>
<protein>
    <recommendedName>
        <fullName evidence="6">Aminotransferase</fullName>
        <ecNumber evidence="6">2.6.1.-</ecNumber>
    </recommendedName>
</protein>
<dbReference type="InterPro" id="IPR015422">
    <property type="entry name" value="PyrdxlP-dep_Trfase_small"/>
</dbReference>
<dbReference type="InterPro" id="IPR004838">
    <property type="entry name" value="NHTrfase_class1_PyrdxlP-BS"/>
</dbReference>
<organism evidence="8 9">
    <name type="scientific">candidate division CSSED10-310 bacterium</name>
    <dbReference type="NCBI Taxonomy" id="2855610"/>
    <lineage>
        <taxon>Bacteria</taxon>
        <taxon>Bacteria division CSSED10-310</taxon>
    </lineage>
</organism>
<dbReference type="InterPro" id="IPR015424">
    <property type="entry name" value="PyrdxlP-dep_Trfase"/>
</dbReference>
<dbReference type="InterPro" id="IPR050596">
    <property type="entry name" value="AspAT/PAT-like"/>
</dbReference>
<accession>A0ABV6YXL6</accession>
<keyword evidence="3 6" id="KW-0032">Aminotransferase</keyword>
<evidence type="ECO:0000256" key="2">
    <source>
        <dbReference type="ARBA" id="ARBA00007441"/>
    </source>
</evidence>
<dbReference type="PANTHER" id="PTHR46383:SF1">
    <property type="entry name" value="ASPARTATE AMINOTRANSFERASE"/>
    <property type="match status" value="1"/>
</dbReference>
<dbReference type="PROSITE" id="PS00105">
    <property type="entry name" value="AA_TRANSFER_CLASS_1"/>
    <property type="match status" value="1"/>
</dbReference>
<evidence type="ECO:0000256" key="3">
    <source>
        <dbReference type="ARBA" id="ARBA00022576"/>
    </source>
</evidence>
<feature type="domain" description="Aminotransferase class I/classII large" evidence="7">
    <location>
        <begin position="78"/>
        <end position="406"/>
    </location>
</feature>
<keyword evidence="5" id="KW-0663">Pyridoxal phosphate</keyword>
<evidence type="ECO:0000256" key="1">
    <source>
        <dbReference type="ARBA" id="ARBA00001933"/>
    </source>
</evidence>
<sequence>MSTLEELKQVVEKPEDMTPLLTCAWEYMPEGMHYCVSTAPIIPAIVARAKSIAAETPDFIRSDQGQVVGIMPEKEIYYGPSAGIDELRQLIARFWTLAYHLKDKELGKHNVAIVSGATEGLAIVLRMFAYQQNVGVMHLFWSNYKGIILNSGGNPIVVSLFDKNYNLDLEKTEQTIRSQKVTSLLINFPTNPSGDVLTDDELVSLAELARKLNLIIIADEVYNYLRYKGQPQSMLAYAPERTVVVSSASKEYLMPGARVGYVLADNKTFINSWILRLIRASSSSANVLGQRLLIDILKDEVKDLEENRPPRIISEIKKELGIRRDLMISILKNRGLTLAGRDQDYPSGAISVLAKLPEDIKIDDKIFVEKALELHKFSAIPGSVFGAPGCLRFGYAGMTEENIKKFGVKLGDVLDHVRDR</sequence>
<dbReference type="GO" id="GO:0008483">
    <property type="term" value="F:transaminase activity"/>
    <property type="evidence" value="ECO:0007669"/>
    <property type="project" value="UniProtKB-KW"/>
</dbReference>
<dbReference type="Gene3D" id="3.40.640.10">
    <property type="entry name" value="Type I PLP-dependent aspartate aminotransferase-like (Major domain)"/>
    <property type="match status" value="1"/>
</dbReference>
<reference evidence="8 9" key="1">
    <citation type="submission" date="2024-09" db="EMBL/GenBank/DDBJ databases">
        <title>Laminarin stimulates single cell rates of sulfate reduction while oxygen inhibits transcriptomic activity in coastal marine sediment.</title>
        <authorList>
            <person name="Lindsay M."/>
            <person name="Orcutt B."/>
            <person name="Emerson D."/>
            <person name="Stepanauskas R."/>
            <person name="D'Angelo T."/>
        </authorList>
    </citation>
    <scope>NUCLEOTIDE SEQUENCE [LARGE SCALE GENOMIC DNA]</scope>
    <source>
        <strain evidence="8">SAG AM-311-K15</strain>
    </source>
</reference>
<keyword evidence="9" id="KW-1185">Reference proteome</keyword>
<dbReference type="PANTHER" id="PTHR46383">
    <property type="entry name" value="ASPARTATE AMINOTRANSFERASE"/>
    <property type="match status" value="1"/>
</dbReference>
<proteinExistence type="inferred from homology"/>